<protein>
    <submittedName>
        <fullName evidence="1">Uncharacterized protein</fullName>
    </submittedName>
</protein>
<accession>A0AAD8MCV9</accession>
<reference evidence="1" key="1">
    <citation type="submission" date="2023-02" db="EMBL/GenBank/DDBJ databases">
        <title>Genome of toxic invasive species Heracleum sosnowskyi carries increased number of genes despite the absence of recent whole-genome duplications.</title>
        <authorList>
            <person name="Schelkunov M."/>
            <person name="Shtratnikova V."/>
            <person name="Makarenko M."/>
            <person name="Klepikova A."/>
            <person name="Omelchenko D."/>
            <person name="Novikova G."/>
            <person name="Obukhova E."/>
            <person name="Bogdanov V."/>
            <person name="Penin A."/>
            <person name="Logacheva M."/>
        </authorList>
    </citation>
    <scope>NUCLEOTIDE SEQUENCE</scope>
    <source>
        <strain evidence="1">Hsosn_3</strain>
        <tissue evidence="1">Leaf</tissue>
    </source>
</reference>
<dbReference type="AlphaFoldDB" id="A0AAD8MCV9"/>
<evidence type="ECO:0000313" key="2">
    <source>
        <dbReference type="Proteomes" id="UP001237642"/>
    </source>
</evidence>
<dbReference type="EMBL" id="JAUIZM010000008">
    <property type="protein sequence ID" value="KAK1367683.1"/>
    <property type="molecule type" value="Genomic_DNA"/>
</dbReference>
<keyword evidence="2" id="KW-1185">Reference proteome</keyword>
<dbReference type="Proteomes" id="UP001237642">
    <property type="component" value="Unassembled WGS sequence"/>
</dbReference>
<evidence type="ECO:0000313" key="1">
    <source>
        <dbReference type="EMBL" id="KAK1367683.1"/>
    </source>
</evidence>
<comment type="caution">
    <text evidence="1">The sequence shown here is derived from an EMBL/GenBank/DDBJ whole genome shotgun (WGS) entry which is preliminary data.</text>
</comment>
<name>A0AAD8MCV9_9APIA</name>
<organism evidence="1 2">
    <name type="scientific">Heracleum sosnowskyi</name>
    <dbReference type="NCBI Taxonomy" id="360622"/>
    <lineage>
        <taxon>Eukaryota</taxon>
        <taxon>Viridiplantae</taxon>
        <taxon>Streptophyta</taxon>
        <taxon>Embryophyta</taxon>
        <taxon>Tracheophyta</taxon>
        <taxon>Spermatophyta</taxon>
        <taxon>Magnoliopsida</taxon>
        <taxon>eudicotyledons</taxon>
        <taxon>Gunneridae</taxon>
        <taxon>Pentapetalae</taxon>
        <taxon>asterids</taxon>
        <taxon>campanulids</taxon>
        <taxon>Apiales</taxon>
        <taxon>Apiaceae</taxon>
        <taxon>Apioideae</taxon>
        <taxon>apioid superclade</taxon>
        <taxon>Tordylieae</taxon>
        <taxon>Tordyliinae</taxon>
        <taxon>Heracleum</taxon>
    </lineage>
</organism>
<proteinExistence type="predicted"/>
<sequence>MRQEVKTFVNILSALEKQLSRQSSAMDTNSKGDFLNSNEKLTWSRGSMEKHAFERQLFEQRMRKQDERWGLKLDAPQHHYLTNSSTKIKKQNIVPFTFGRRTSSYFYHGHLHPL</sequence>
<reference evidence="1" key="2">
    <citation type="submission" date="2023-05" db="EMBL/GenBank/DDBJ databases">
        <authorList>
            <person name="Schelkunov M.I."/>
        </authorList>
    </citation>
    <scope>NUCLEOTIDE SEQUENCE</scope>
    <source>
        <strain evidence="1">Hsosn_3</strain>
        <tissue evidence="1">Leaf</tissue>
    </source>
</reference>
<gene>
    <name evidence="1" type="ORF">POM88_033775</name>
</gene>